<evidence type="ECO:0000313" key="3">
    <source>
        <dbReference type="EMBL" id="ETD70777.1"/>
    </source>
</evidence>
<dbReference type="Proteomes" id="UP000018766">
    <property type="component" value="Unassembled WGS sequence"/>
</dbReference>
<dbReference type="InterPro" id="IPR004408">
    <property type="entry name" value="Biotin_CoA_COase_ligase"/>
</dbReference>
<dbReference type="GO" id="GO:0005737">
    <property type="term" value="C:cytoplasm"/>
    <property type="evidence" value="ECO:0007669"/>
    <property type="project" value="TreeGrafter"/>
</dbReference>
<organism evidence="3 4">
    <name type="scientific">Pelistega indica</name>
    <dbReference type="NCBI Taxonomy" id="1414851"/>
    <lineage>
        <taxon>Bacteria</taxon>
        <taxon>Pseudomonadati</taxon>
        <taxon>Pseudomonadota</taxon>
        <taxon>Betaproteobacteria</taxon>
        <taxon>Burkholderiales</taxon>
        <taxon>Alcaligenaceae</taxon>
        <taxon>Pelistega</taxon>
    </lineage>
</organism>
<dbReference type="CDD" id="cd16442">
    <property type="entry name" value="BPL"/>
    <property type="match status" value="1"/>
</dbReference>
<feature type="domain" description="BPL/LPL catalytic" evidence="2">
    <location>
        <begin position="31"/>
        <end position="162"/>
    </location>
</feature>
<dbReference type="GO" id="GO:0004077">
    <property type="term" value="F:biotin--[biotin carboxyl-carrier protein] ligase activity"/>
    <property type="evidence" value="ECO:0007669"/>
    <property type="project" value="InterPro"/>
</dbReference>
<reference evidence="3 4" key="1">
    <citation type="submission" date="2013-11" db="EMBL/GenBank/DDBJ databases">
        <title>Genomic analysis of Pelistega sp. HM-7.</title>
        <authorList>
            <person name="Kumbhare S.V."/>
            <person name="Shetty S.A."/>
            <person name="Sharma O."/>
            <person name="Dhotre D.P."/>
        </authorList>
    </citation>
    <scope>NUCLEOTIDE SEQUENCE [LARGE SCALE GENOMIC DNA]</scope>
    <source>
        <strain evidence="3 4">HM-7</strain>
    </source>
</reference>
<dbReference type="Pfam" id="PF03099">
    <property type="entry name" value="BPL_LplA_LipB"/>
    <property type="match status" value="1"/>
</dbReference>
<dbReference type="PANTHER" id="PTHR12835">
    <property type="entry name" value="BIOTIN PROTEIN LIGASE"/>
    <property type="match status" value="1"/>
</dbReference>
<dbReference type="NCBIfam" id="TIGR00121">
    <property type="entry name" value="birA_ligase"/>
    <property type="match status" value="1"/>
</dbReference>
<sequence length="292" mass="32742">MNTVFLPSPELMQESLRQSLVEFASVEWLSQINSTNIFLLQAAKDEDQESFRPALVGAHYQSSGKGRLGRKWAGEAGATLMFSCAYDVFLPDNKLPMLAPIAGIVACEELRKTVGEKFQSRLTMKWPNDIQYQEAKLSGLLVETIRPSIARQTHNHRVVVVGMGMNLLHAKELSVSLGRKVADWTSVIQDMHKNDTEINQSIAMLVARIARAWQEAFQQYEKEGFDPFVARHAKLDALAGRVIDVWQDDKFIMQGIARGLNHEAHLLIEMSNGQIFPLLTGDITVRAHETQG</sequence>
<gene>
    <name evidence="3" type="ORF">V757_07335</name>
</gene>
<evidence type="ECO:0000256" key="1">
    <source>
        <dbReference type="ARBA" id="ARBA00022598"/>
    </source>
</evidence>
<dbReference type="OrthoDB" id="9807064at2"/>
<dbReference type="PATRIC" id="fig|1414851.3.peg.1514"/>
<evidence type="ECO:0000313" key="4">
    <source>
        <dbReference type="Proteomes" id="UP000018766"/>
    </source>
</evidence>
<dbReference type="Gene3D" id="3.30.930.10">
    <property type="entry name" value="Bira Bifunctional Protein, Domain 2"/>
    <property type="match status" value="1"/>
</dbReference>
<dbReference type="SUPFAM" id="SSF55681">
    <property type="entry name" value="Class II aaRS and biotin synthetases"/>
    <property type="match status" value="1"/>
</dbReference>
<dbReference type="InterPro" id="IPR004143">
    <property type="entry name" value="BPL_LPL_catalytic"/>
</dbReference>
<dbReference type="InterPro" id="IPR045864">
    <property type="entry name" value="aa-tRNA-synth_II/BPL/LPL"/>
</dbReference>
<dbReference type="PANTHER" id="PTHR12835:SF5">
    <property type="entry name" value="BIOTIN--PROTEIN LIGASE"/>
    <property type="match status" value="1"/>
</dbReference>
<evidence type="ECO:0000259" key="2">
    <source>
        <dbReference type="Pfam" id="PF03099"/>
    </source>
</evidence>
<dbReference type="Gene3D" id="2.30.30.100">
    <property type="match status" value="1"/>
</dbReference>
<dbReference type="EMBL" id="AYSV01000087">
    <property type="protein sequence ID" value="ETD70777.1"/>
    <property type="molecule type" value="Genomic_DNA"/>
</dbReference>
<dbReference type="AlphaFoldDB" id="V8G510"/>
<keyword evidence="1 3" id="KW-0436">Ligase</keyword>
<comment type="caution">
    <text evidence="3">The sequence shown here is derived from an EMBL/GenBank/DDBJ whole genome shotgun (WGS) entry which is preliminary data.</text>
</comment>
<keyword evidence="4" id="KW-1185">Reference proteome</keyword>
<dbReference type="RefSeq" id="WP_023951251.1">
    <property type="nucleotide sequence ID" value="NZ_AYSV01000087.1"/>
</dbReference>
<protein>
    <submittedName>
        <fullName evidence="3">Biotin--protein ligase</fullName>
    </submittedName>
</protein>
<accession>V8G510</accession>
<proteinExistence type="predicted"/>
<name>V8G510_9BURK</name>